<sequence>MKRVDMIRAEEKKYHDECYKQHKLFEKGSWLYKPVQTVLEMLPKIKEIENPNVLDLGSGVGRNSIPIAEAVKSNRGKVVCVDLLESAIENLLCYSKQFEVEQVIEPYLSDIEGFEIREQSYDFVVAVSSLEHVSSELTLKRVLTDMEKGTKPGGLVCLVINTEVTEIDLHTGESLDALIEVNLSTYDMIHELNPVFKGWKLVKHLVKPLEYNIERNGVPILLKTNAVTYVVQKQEGMS</sequence>
<evidence type="ECO:0000259" key="2">
    <source>
        <dbReference type="Pfam" id="PF13649"/>
    </source>
</evidence>
<evidence type="ECO:0000256" key="1">
    <source>
        <dbReference type="ARBA" id="ARBA00022679"/>
    </source>
</evidence>
<dbReference type="CDD" id="cd02440">
    <property type="entry name" value="AdoMet_MTases"/>
    <property type="match status" value="1"/>
</dbReference>
<dbReference type="PANTHER" id="PTHR43861">
    <property type="entry name" value="TRANS-ACONITATE 2-METHYLTRANSFERASE-RELATED"/>
    <property type="match status" value="1"/>
</dbReference>
<dbReference type="InterPro" id="IPR029063">
    <property type="entry name" value="SAM-dependent_MTases_sf"/>
</dbReference>
<evidence type="ECO:0000313" key="4">
    <source>
        <dbReference type="Proteomes" id="UP001597452"/>
    </source>
</evidence>
<dbReference type="Proteomes" id="UP001597452">
    <property type="component" value="Unassembled WGS sequence"/>
</dbReference>
<dbReference type="Gene3D" id="3.40.50.150">
    <property type="entry name" value="Vaccinia Virus protein VP39"/>
    <property type="match status" value="1"/>
</dbReference>
<dbReference type="GO" id="GO:0061542">
    <property type="term" value="F:3-demethylubiquinol 3-O-methyltransferase activity"/>
    <property type="evidence" value="ECO:0007669"/>
    <property type="project" value="UniProtKB-EC"/>
</dbReference>
<dbReference type="EC" id="2.1.1.64" evidence="3"/>
<dbReference type="EC" id="2.1.1.222" evidence="3"/>
<comment type="caution">
    <text evidence="3">The sequence shown here is derived from an EMBL/GenBank/DDBJ whole genome shotgun (WGS) entry which is preliminary data.</text>
</comment>
<accession>A0ABW5Q9L3</accession>
<dbReference type="EMBL" id="JBHUMZ010000019">
    <property type="protein sequence ID" value="MFD2638664.1"/>
    <property type="molecule type" value="Genomic_DNA"/>
</dbReference>
<feature type="domain" description="Methyltransferase" evidence="2">
    <location>
        <begin position="53"/>
        <end position="154"/>
    </location>
</feature>
<keyword evidence="4" id="KW-1185">Reference proteome</keyword>
<gene>
    <name evidence="3" type="ORF">ACFSW4_07305</name>
</gene>
<organism evidence="3 4">
    <name type="scientific">Piscibacillus salipiscarius</name>
    <dbReference type="NCBI Taxonomy" id="299480"/>
    <lineage>
        <taxon>Bacteria</taxon>
        <taxon>Bacillati</taxon>
        <taxon>Bacillota</taxon>
        <taxon>Bacilli</taxon>
        <taxon>Bacillales</taxon>
        <taxon>Bacillaceae</taxon>
        <taxon>Piscibacillus</taxon>
    </lineage>
</organism>
<reference evidence="4" key="1">
    <citation type="journal article" date="2019" name="Int. J. Syst. Evol. Microbiol.">
        <title>The Global Catalogue of Microorganisms (GCM) 10K type strain sequencing project: providing services to taxonomists for standard genome sequencing and annotation.</title>
        <authorList>
            <consortium name="The Broad Institute Genomics Platform"/>
            <consortium name="The Broad Institute Genome Sequencing Center for Infectious Disease"/>
            <person name="Wu L."/>
            <person name="Ma J."/>
        </authorList>
    </citation>
    <scope>NUCLEOTIDE SEQUENCE [LARGE SCALE GENOMIC DNA]</scope>
    <source>
        <strain evidence="4">TISTR 1571</strain>
    </source>
</reference>
<evidence type="ECO:0000313" key="3">
    <source>
        <dbReference type="EMBL" id="MFD2638664.1"/>
    </source>
</evidence>
<keyword evidence="3" id="KW-0489">Methyltransferase</keyword>
<dbReference type="RefSeq" id="WP_377328399.1">
    <property type="nucleotide sequence ID" value="NZ_JBHUMZ010000019.1"/>
</dbReference>
<dbReference type="Pfam" id="PF13649">
    <property type="entry name" value="Methyltransf_25"/>
    <property type="match status" value="1"/>
</dbReference>
<dbReference type="SUPFAM" id="SSF53335">
    <property type="entry name" value="S-adenosyl-L-methionine-dependent methyltransferases"/>
    <property type="match status" value="1"/>
</dbReference>
<proteinExistence type="predicted"/>
<keyword evidence="1 3" id="KW-0808">Transferase</keyword>
<dbReference type="GO" id="GO:0102208">
    <property type="term" value="F:2-polyprenyl-6-hydroxyphenol methylase activity"/>
    <property type="evidence" value="ECO:0007669"/>
    <property type="project" value="UniProtKB-EC"/>
</dbReference>
<name>A0ABW5Q9L3_9BACI</name>
<protein>
    <submittedName>
        <fullName evidence="3">Class I SAM-dependent methyltransferase</fullName>
        <ecNumber evidence="3">2.1.1.222</ecNumber>
        <ecNumber evidence="3">2.1.1.64</ecNumber>
    </submittedName>
</protein>
<dbReference type="InterPro" id="IPR041698">
    <property type="entry name" value="Methyltransf_25"/>
</dbReference>
<dbReference type="GO" id="GO:0032259">
    <property type="term" value="P:methylation"/>
    <property type="evidence" value="ECO:0007669"/>
    <property type="project" value="UniProtKB-KW"/>
</dbReference>